<keyword evidence="1" id="KW-0479">Metal-binding</keyword>
<name>A0A6I9URU8_SESIN</name>
<dbReference type="KEGG" id="sind:105179671"/>
<dbReference type="SUPFAM" id="SSF57903">
    <property type="entry name" value="FYVE/PHD zinc finger"/>
    <property type="match status" value="1"/>
</dbReference>
<organism evidence="8 9">
    <name type="scientific">Sesamum indicum</name>
    <name type="common">Oriental sesame</name>
    <name type="synonym">Sesamum orientale</name>
    <dbReference type="NCBI Taxonomy" id="4182"/>
    <lineage>
        <taxon>Eukaryota</taxon>
        <taxon>Viridiplantae</taxon>
        <taxon>Streptophyta</taxon>
        <taxon>Embryophyta</taxon>
        <taxon>Tracheophyta</taxon>
        <taxon>Spermatophyta</taxon>
        <taxon>Magnoliopsida</taxon>
        <taxon>eudicotyledons</taxon>
        <taxon>Gunneridae</taxon>
        <taxon>Pentapetalae</taxon>
        <taxon>asterids</taxon>
        <taxon>lamiids</taxon>
        <taxon>Lamiales</taxon>
        <taxon>Pedaliaceae</taxon>
        <taxon>Sesamum</taxon>
    </lineage>
</organism>
<feature type="region of interest" description="Disordered" evidence="6">
    <location>
        <begin position="214"/>
        <end position="234"/>
    </location>
</feature>
<evidence type="ECO:0000313" key="9">
    <source>
        <dbReference type="RefSeq" id="XP_011101626.1"/>
    </source>
</evidence>
<dbReference type="Gene3D" id="3.30.40.10">
    <property type="entry name" value="Zinc/RING finger domain, C3HC4 (zinc finger)"/>
    <property type="match status" value="1"/>
</dbReference>
<evidence type="ECO:0000256" key="5">
    <source>
        <dbReference type="ARBA" id="ARBA00023163"/>
    </source>
</evidence>
<dbReference type="InterPro" id="IPR019786">
    <property type="entry name" value="Zinc_finger_PHD-type_CS"/>
</dbReference>
<evidence type="ECO:0000256" key="3">
    <source>
        <dbReference type="ARBA" id="ARBA00022833"/>
    </source>
</evidence>
<gene>
    <name evidence="9" type="primary">LOC105179671</name>
</gene>
<evidence type="ECO:0000256" key="4">
    <source>
        <dbReference type="ARBA" id="ARBA00023015"/>
    </source>
</evidence>
<evidence type="ECO:0000256" key="1">
    <source>
        <dbReference type="ARBA" id="ARBA00022723"/>
    </source>
</evidence>
<dbReference type="GO" id="GO:0034244">
    <property type="term" value="P:negative regulation of transcription elongation by RNA polymerase II"/>
    <property type="evidence" value="ECO:0007669"/>
    <property type="project" value="InterPro"/>
</dbReference>
<feature type="region of interest" description="Disordered" evidence="6">
    <location>
        <begin position="254"/>
        <end position="302"/>
    </location>
</feature>
<dbReference type="CDD" id="cd15489">
    <property type="entry name" value="PHD_SF"/>
    <property type="match status" value="1"/>
</dbReference>
<feature type="region of interest" description="Disordered" evidence="6">
    <location>
        <begin position="527"/>
        <end position="548"/>
    </location>
</feature>
<dbReference type="Pfam" id="PF23121">
    <property type="entry name" value="SPOC_AIPP2"/>
    <property type="match status" value="1"/>
</dbReference>
<evidence type="ECO:0000256" key="2">
    <source>
        <dbReference type="ARBA" id="ARBA00022771"/>
    </source>
</evidence>
<sequence length="585" mass="65511">MCIVNLYIWVPLQVKDSVFQKRGMICLQCGDRGFDNAFVFCVKCLDVAVHRYCLDVIPETFDEFVRWVCDECEAAAQEQSSLDGYDAIQSQTSYHKVAKNIKGFSGVGTEKNDVEAVQTKERVYKAGSEQSYNACTKLDLVENGESAGGSSSPTQLGDMNVEHAILSAADERKRCQPSSSQQLEEEKVKDTQMQNAKLCEDVSLKENVKKKRRIMESDLEKDQHRLDTSSKQSDGKCANIDIAECSRLASDSTLPNKLKENEGSKQKDQRCISIKPHDLDTDPRMAEHPTISCSGSSKSSQKKRICKSSGVILQGQTIHRPLRENKGLNLQNQCANLNTEERNFIPSNEHVRNRESEGREEKSSATHGMIDFYKDYSKDLVSSSADPVIVPIWSGSFNIWNKKYDILDGLIAHMSSKACGKVYDAACQFQPVIHLEMLPRSDVWPKSFQTSEPSGDNIALYFFSSVISKRVYQNLVKEMMHKELALKGIMQNAELLIFTSTELPLLYWTFQGKHYLWGVFRGRQSPQSKSHAHKPESGDKPAMSLDLTNDTGFSGGKNPVRAERCCSRSPCSPLSNSASYVSGTY</sequence>
<keyword evidence="8" id="KW-1185">Reference proteome</keyword>
<keyword evidence="3" id="KW-0862">Zinc</keyword>
<proteinExistence type="predicted"/>
<dbReference type="InterPro" id="IPR011011">
    <property type="entry name" value="Znf_FYVE_PHD"/>
</dbReference>
<dbReference type="PANTHER" id="PTHR33304:SF18">
    <property type="entry name" value="CHROMATIN REGULATOR PHD FAMILY-RELATED"/>
    <property type="match status" value="1"/>
</dbReference>
<feature type="domain" description="AIPP2-like SPOC-like" evidence="7">
    <location>
        <begin position="393"/>
        <end position="520"/>
    </location>
</feature>
<evidence type="ECO:0000256" key="6">
    <source>
        <dbReference type="SAM" id="MobiDB-lite"/>
    </source>
</evidence>
<dbReference type="RefSeq" id="XP_011101626.1">
    <property type="nucleotide sequence ID" value="XM_011103324.2"/>
</dbReference>
<feature type="compositionally biased region" description="Basic and acidic residues" evidence="6">
    <location>
        <begin position="214"/>
        <end position="228"/>
    </location>
</feature>
<dbReference type="InterPro" id="IPR049914">
    <property type="entry name" value="PHD1-3/5-6"/>
</dbReference>
<protein>
    <submittedName>
        <fullName evidence="9">Uncharacterized protein LOC105179671 isoform X1</fullName>
    </submittedName>
</protein>
<feature type="compositionally biased region" description="Basic and acidic residues" evidence="6">
    <location>
        <begin position="257"/>
        <end position="287"/>
    </location>
</feature>
<keyword evidence="2" id="KW-0863">Zinc-finger</keyword>
<keyword evidence="4" id="KW-0805">Transcription regulation</keyword>
<dbReference type="InterPro" id="IPR013083">
    <property type="entry name" value="Znf_RING/FYVE/PHD"/>
</dbReference>
<dbReference type="InterPro" id="IPR056280">
    <property type="entry name" value="AIPP2-like_SPOC"/>
</dbReference>
<reference evidence="9" key="1">
    <citation type="submission" date="2025-08" db="UniProtKB">
        <authorList>
            <consortium name="RefSeq"/>
        </authorList>
    </citation>
    <scope>IDENTIFICATION</scope>
</reference>
<dbReference type="GeneID" id="105179671"/>
<keyword evidence="5" id="KW-0804">Transcription</keyword>
<dbReference type="AlphaFoldDB" id="A0A6I9URU8"/>
<accession>A0A6I9URU8</accession>
<dbReference type="GO" id="GO:0140566">
    <property type="term" value="F:histone reader activity"/>
    <property type="evidence" value="ECO:0007669"/>
    <property type="project" value="InterPro"/>
</dbReference>
<dbReference type="InParanoid" id="A0A6I9URU8"/>
<feature type="region of interest" description="Disordered" evidence="6">
    <location>
        <begin position="170"/>
        <end position="193"/>
    </location>
</feature>
<dbReference type="GO" id="GO:0008270">
    <property type="term" value="F:zinc ion binding"/>
    <property type="evidence" value="ECO:0007669"/>
    <property type="project" value="UniProtKB-KW"/>
</dbReference>
<dbReference type="PROSITE" id="PS01359">
    <property type="entry name" value="ZF_PHD_1"/>
    <property type="match status" value="1"/>
</dbReference>
<dbReference type="Proteomes" id="UP000504604">
    <property type="component" value="Linkage group LG2"/>
</dbReference>
<dbReference type="OrthoDB" id="1932206at2759"/>
<evidence type="ECO:0000313" key="8">
    <source>
        <dbReference type="Proteomes" id="UP000504604"/>
    </source>
</evidence>
<evidence type="ECO:0000259" key="7">
    <source>
        <dbReference type="Pfam" id="PF23121"/>
    </source>
</evidence>
<dbReference type="PANTHER" id="PTHR33304">
    <property type="match status" value="1"/>
</dbReference>